<protein>
    <submittedName>
        <fullName evidence="2">Uncharacterized protein</fullName>
    </submittedName>
</protein>
<sequence>MPAPWDYESASESADGSDPMLPQQASEGGRRRPCGARGAGLAAAGGLLAVWLLAQGRVGDPGASMRAGRSSAISLAKEECAARGEDCTSLKCCKEAGMQCYQKNTGWAECRPDCTEGLDLRGPDNSSWSCKELGDRTAGDIPPPCVGAFEDCSASLCCNITGFACYEKSKSDGSAFCRAQCTPGRRITNRPDGRRLAAVELQEARRREGRARRLGEEAVRAVGHQLH</sequence>
<evidence type="ECO:0000313" key="3">
    <source>
        <dbReference type="Proteomes" id="UP001189429"/>
    </source>
</evidence>
<proteinExistence type="predicted"/>
<evidence type="ECO:0000313" key="2">
    <source>
        <dbReference type="EMBL" id="CAK0812527.1"/>
    </source>
</evidence>
<evidence type="ECO:0000256" key="1">
    <source>
        <dbReference type="SAM" id="MobiDB-lite"/>
    </source>
</evidence>
<dbReference type="EMBL" id="CAUYUJ010005169">
    <property type="protein sequence ID" value="CAK0812527.1"/>
    <property type="molecule type" value="Genomic_DNA"/>
</dbReference>
<feature type="region of interest" description="Disordered" evidence="1">
    <location>
        <begin position="1"/>
        <end position="34"/>
    </location>
</feature>
<comment type="caution">
    <text evidence="2">The sequence shown here is derived from an EMBL/GenBank/DDBJ whole genome shotgun (WGS) entry which is preliminary data.</text>
</comment>
<reference evidence="2" key="1">
    <citation type="submission" date="2023-10" db="EMBL/GenBank/DDBJ databases">
        <authorList>
            <person name="Chen Y."/>
            <person name="Shah S."/>
            <person name="Dougan E. K."/>
            <person name="Thang M."/>
            <person name="Chan C."/>
        </authorList>
    </citation>
    <scope>NUCLEOTIDE SEQUENCE [LARGE SCALE GENOMIC DNA]</scope>
</reference>
<gene>
    <name evidence="2" type="ORF">PCOR1329_LOCUS16796</name>
</gene>
<accession>A0ABN9R2S1</accession>
<organism evidence="2 3">
    <name type="scientific">Prorocentrum cordatum</name>
    <dbReference type="NCBI Taxonomy" id="2364126"/>
    <lineage>
        <taxon>Eukaryota</taxon>
        <taxon>Sar</taxon>
        <taxon>Alveolata</taxon>
        <taxon>Dinophyceae</taxon>
        <taxon>Prorocentrales</taxon>
        <taxon>Prorocentraceae</taxon>
        <taxon>Prorocentrum</taxon>
    </lineage>
</organism>
<dbReference type="Proteomes" id="UP001189429">
    <property type="component" value="Unassembled WGS sequence"/>
</dbReference>
<name>A0ABN9R2S1_9DINO</name>
<keyword evidence="3" id="KW-1185">Reference proteome</keyword>